<evidence type="ECO:0000256" key="2">
    <source>
        <dbReference type="SAM" id="SignalP"/>
    </source>
</evidence>
<feature type="chain" id="PRO_5043877185" evidence="2">
    <location>
        <begin position="22"/>
        <end position="182"/>
    </location>
</feature>
<feature type="transmembrane region" description="Helical" evidence="1">
    <location>
        <begin position="126"/>
        <end position="147"/>
    </location>
</feature>
<dbReference type="Proteomes" id="UP001066276">
    <property type="component" value="Chromosome 1_2"/>
</dbReference>
<keyword evidence="2" id="KW-0732">Signal</keyword>
<keyword evidence="1" id="KW-0812">Transmembrane</keyword>
<keyword evidence="4" id="KW-1185">Reference proteome</keyword>
<proteinExistence type="predicted"/>
<comment type="caution">
    <text evidence="3">The sequence shown here is derived from an EMBL/GenBank/DDBJ whole genome shotgun (WGS) entry which is preliminary data.</text>
</comment>
<keyword evidence="1" id="KW-1133">Transmembrane helix</keyword>
<feature type="transmembrane region" description="Helical" evidence="1">
    <location>
        <begin position="159"/>
        <end position="181"/>
    </location>
</feature>
<dbReference type="AlphaFoldDB" id="A0AAV7VT46"/>
<sequence>MRELKVAILFAFWWCVAGCIAGSVHTAAATLDFRKAAAQTAEEHACSSGTGFWDLLGVESPELGDGSRCDMIQVFFTDIAKYLSRIIHQEIVITPQLALLGIDGEDTGNVKDVYDKYSRKKALVRGLFGTPVDLSLVLLCALLLLAAETEGKGDAGRERALSGALLLMVKLGPISLLHMHLL</sequence>
<evidence type="ECO:0000313" key="3">
    <source>
        <dbReference type="EMBL" id="KAJ1204875.1"/>
    </source>
</evidence>
<accession>A0AAV7VT46</accession>
<evidence type="ECO:0000256" key="1">
    <source>
        <dbReference type="SAM" id="Phobius"/>
    </source>
</evidence>
<reference evidence="3" key="1">
    <citation type="journal article" date="2022" name="bioRxiv">
        <title>Sequencing and chromosome-scale assembly of the giantPleurodeles waltlgenome.</title>
        <authorList>
            <person name="Brown T."/>
            <person name="Elewa A."/>
            <person name="Iarovenko S."/>
            <person name="Subramanian E."/>
            <person name="Araus A.J."/>
            <person name="Petzold A."/>
            <person name="Susuki M."/>
            <person name="Suzuki K.-i.T."/>
            <person name="Hayashi T."/>
            <person name="Toyoda A."/>
            <person name="Oliveira C."/>
            <person name="Osipova E."/>
            <person name="Leigh N.D."/>
            <person name="Simon A."/>
            <person name="Yun M.H."/>
        </authorList>
    </citation>
    <scope>NUCLEOTIDE SEQUENCE</scope>
    <source>
        <strain evidence="3">20211129_DDA</strain>
        <tissue evidence="3">Liver</tissue>
    </source>
</reference>
<organism evidence="3 4">
    <name type="scientific">Pleurodeles waltl</name>
    <name type="common">Iberian ribbed newt</name>
    <dbReference type="NCBI Taxonomy" id="8319"/>
    <lineage>
        <taxon>Eukaryota</taxon>
        <taxon>Metazoa</taxon>
        <taxon>Chordata</taxon>
        <taxon>Craniata</taxon>
        <taxon>Vertebrata</taxon>
        <taxon>Euteleostomi</taxon>
        <taxon>Amphibia</taxon>
        <taxon>Batrachia</taxon>
        <taxon>Caudata</taxon>
        <taxon>Salamandroidea</taxon>
        <taxon>Salamandridae</taxon>
        <taxon>Pleurodelinae</taxon>
        <taxon>Pleurodeles</taxon>
    </lineage>
</organism>
<feature type="signal peptide" evidence="2">
    <location>
        <begin position="1"/>
        <end position="21"/>
    </location>
</feature>
<dbReference type="EMBL" id="JANPWB010000002">
    <property type="protein sequence ID" value="KAJ1204875.1"/>
    <property type="molecule type" value="Genomic_DNA"/>
</dbReference>
<protein>
    <submittedName>
        <fullName evidence="3">Uncharacterized protein</fullName>
    </submittedName>
</protein>
<name>A0AAV7VT46_PLEWA</name>
<gene>
    <name evidence="3" type="ORF">NDU88_000313</name>
</gene>
<evidence type="ECO:0000313" key="4">
    <source>
        <dbReference type="Proteomes" id="UP001066276"/>
    </source>
</evidence>
<keyword evidence="1" id="KW-0472">Membrane</keyword>